<name>A0A1P9X2R7_9BACT</name>
<feature type="chain" id="PRO_5012433451" evidence="1">
    <location>
        <begin position="22"/>
        <end position="102"/>
    </location>
</feature>
<evidence type="ECO:0000313" key="2">
    <source>
        <dbReference type="EMBL" id="AQG81893.1"/>
    </source>
</evidence>
<evidence type="ECO:0000313" key="3">
    <source>
        <dbReference type="Proteomes" id="UP000187941"/>
    </source>
</evidence>
<protein>
    <submittedName>
        <fullName evidence="2">Uncharacterized protein</fullName>
    </submittedName>
</protein>
<dbReference type="EMBL" id="CP014263">
    <property type="protein sequence ID" value="AQG81893.1"/>
    <property type="molecule type" value="Genomic_DNA"/>
</dbReference>
<gene>
    <name evidence="2" type="ORF">AWR27_22905</name>
</gene>
<keyword evidence="1" id="KW-0732">Signal</keyword>
<keyword evidence="3" id="KW-1185">Reference proteome</keyword>
<dbReference type="RefSeq" id="WP_077133372.1">
    <property type="nucleotide sequence ID" value="NZ_CP014263.1"/>
</dbReference>
<reference evidence="2 3" key="1">
    <citation type="submission" date="2016-01" db="EMBL/GenBank/DDBJ databases">
        <authorList>
            <person name="Oliw E.H."/>
        </authorList>
    </citation>
    <scope>NUCLEOTIDE SEQUENCE [LARGE SCALE GENOMIC DNA]</scope>
    <source>
        <strain evidence="2 3">DY10</strain>
    </source>
</reference>
<sequence>MKTRSTLIFLSVFIGSFASFGQDSTQTKTLVGLRIGVEAPLMRNSSLQTIQDKLLQTNVDADGVGDTFGNFVISFVRDGRRNTSETRFVGTLTGEDGPHIGL</sequence>
<organism evidence="2 3">
    <name type="scientific">Spirosoma montaniterrae</name>
    <dbReference type="NCBI Taxonomy" id="1178516"/>
    <lineage>
        <taxon>Bacteria</taxon>
        <taxon>Pseudomonadati</taxon>
        <taxon>Bacteroidota</taxon>
        <taxon>Cytophagia</taxon>
        <taxon>Cytophagales</taxon>
        <taxon>Cytophagaceae</taxon>
        <taxon>Spirosoma</taxon>
    </lineage>
</organism>
<evidence type="ECO:0000256" key="1">
    <source>
        <dbReference type="SAM" id="SignalP"/>
    </source>
</evidence>
<dbReference type="KEGG" id="smon:AWR27_22905"/>
<dbReference type="STRING" id="1178516.AWR27_22905"/>
<dbReference type="Proteomes" id="UP000187941">
    <property type="component" value="Chromosome"/>
</dbReference>
<proteinExistence type="predicted"/>
<dbReference type="AlphaFoldDB" id="A0A1P9X2R7"/>
<accession>A0A1P9X2R7</accession>
<feature type="signal peptide" evidence="1">
    <location>
        <begin position="1"/>
        <end position="21"/>
    </location>
</feature>